<evidence type="ECO:0000313" key="2">
    <source>
        <dbReference type="Proteomes" id="UP000501452"/>
    </source>
</evidence>
<sequence>MEREGPEVRAGKERRMAMAEEIRKLELVRDRLRGVEEIAQTYPEGHDMRTRLDDLHLERVISAVEEELRDLWDRTLHPRGT</sequence>
<gene>
    <name evidence="1" type="ORF">GBA63_01235</name>
</gene>
<dbReference type="AlphaFoldDB" id="A0A6G8Q4K3"/>
<evidence type="ECO:0008006" key="3">
    <source>
        <dbReference type="Google" id="ProtNLM"/>
    </source>
</evidence>
<name>A0A6G8Q4K3_9ACTN</name>
<proteinExistence type="predicted"/>
<dbReference type="RefSeq" id="WP_166172740.1">
    <property type="nucleotide sequence ID" value="NZ_CP045119.1"/>
</dbReference>
<organism evidence="1 2">
    <name type="scientific">Rubrobacter tropicus</name>
    <dbReference type="NCBI Taxonomy" id="2653851"/>
    <lineage>
        <taxon>Bacteria</taxon>
        <taxon>Bacillati</taxon>
        <taxon>Actinomycetota</taxon>
        <taxon>Rubrobacteria</taxon>
        <taxon>Rubrobacterales</taxon>
        <taxon>Rubrobacteraceae</taxon>
        <taxon>Rubrobacter</taxon>
    </lineage>
</organism>
<reference evidence="1 2" key="1">
    <citation type="submission" date="2019-10" db="EMBL/GenBank/DDBJ databases">
        <title>Rubrobacter sp nov SCSIO 52090 isolated from a deep-sea sediment in the South China Sea.</title>
        <authorList>
            <person name="Chen R.W."/>
        </authorList>
    </citation>
    <scope>NUCLEOTIDE SEQUENCE [LARGE SCALE GENOMIC DNA]</scope>
    <source>
        <strain evidence="1 2">SCSIO 52909</strain>
    </source>
</reference>
<protein>
    <recommendedName>
        <fullName evidence="3">ABC transporter Uup C-terminal domain-containing protein</fullName>
    </recommendedName>
</protein>
<dbReference type="Proteomes" id="UP000501452">
    <property type="component" value="Chromosome"/>
</dbReference>
<evidence type="ECO:0000313" key="1">
    <source>
        <dbReference type="EMBL" id="QIN81401.1"/>
    </source>
</evidence>
<keyword evidence="2" id="KW-1185">Reference proteome</keyword>
<accession>A0A6G8Q4K3</accession>
<dbReference type="KEGG" id="rub:GBA63_01235"/>
<dbReference type="EMBL" id="CP045119">
    <property type="protein sequence ID" value="QIN81401.1"/>
    <property type="molecule type" value="Genomic_DNA"/>
</dbReference>